<dbReference type="InterPro" id="IPR052993">
    <property type="entry name" value="CFA-57"/>
</dbReference>
<evidence type="ECO:0000313" key="2">
    <source>
        <dbReference type="Proteomes" id="UP001482620"/>
    </source>
</evidence>
<name>A0ABV0UGS9_9TELE</name>
<comment type="caution">
    <text evidence="1">The sequence shown here is derived from an EMBL/GenBank/DDBJ whole genome shotgun (WGS) entry which is preliminary data.</text>
</comment>
<proteinExistence type="predicted"/>
<dbReference type="Proteomes" id="UP001482620">
    <property type="component" value="Unassembled WGS sequence"/>
</dbReference>
<keyword evidence="2" id="KW-1185">Reference proteome</keyword>
<dbReference type="PANTHER" id="PTHR32215:SF0">
    <property type="entry name" value="CILIA- AND FLAGELLA-ASSOCIATED PROTEIN 57"/>
    <property type="match status" value="1"/>
</dbReference>
<evidence type="ECO:0000313" key="1">
    <source>
        <dbReference type="EMBL" id="MEQ2243313.1"/>
    </source>
</evidence>
<organism evidence="1 2">
    <name type="scientific">Ilyodon furcidens</name>
    <name type="common">goldbreast splitfin</name>
    <dbReference type="NCBI Taxonomy" id="33524"/>
    <lineage>
        <taxon>Eukaryota</taxon>
        <taxon>Metazoa</taxon>
        <taxon>Chordata</taxon>
        <taxon>Craniata</taxon>
        <taxon>Vertebrata</taxon>
        <taxon>Euteleostomi</taxon>
        <taxon>Actinopterygii</taxon>
        <taxon>Neopterygii</taxon>
        <taxon>Teleostei</taxon>
        <taxon>Neoteleostei</taxon>
        <taxon>Acanthomorphata</taxon>
        <taxon>Ovalentaria</taxon>
        <taxon>Atherinomorphae</taxon>
        <taxon>Cyprinodontiformes</taxon>
        <taxon>Goodeidae</taxon>
        <taxon>Ilyodon</taxon>
    </lineage>
</organism>
<protein>
    <submittedName>
        <fullName evidence="1">Uncharacterized protein</fullName>
    </submittedName>
</protein>
<reference evidence="1 2" key="1">
    <citation type="submission" date="2021-06" db="EMBL/GenBank/DDBJ databases">
        <authorList>
            <person name="Palmer J.M."/>
        </authorList>
    </citation>
    <scope>NUCLEOTIDE SEQUENCE [LARGE SCALE GENOMIC DNA]</scope>
    <source>
        <strain evidence="2">if_2019</strain>
        <tissue evidence="1">Muscle</tissue>
    </source>
</reference>
<dbReference type="EMBL" id="JAHRIQ010069858">
    <property type="protein sequence ID" value="MEQ2243313.1"/>
    <property type="molecule type" value="Genomic_DNA"/>
</dbReference>
<sequence>MRREMQKVKDLETLLERLRSDLHVCVGLIQEPKKLKDSVLMIYGRYAPNADTVERSSADGSQPLCHQHDHLEKTINSLQMKLVKSAKEHERIYVKIMKVKIFSRVQCFLHLYSDTMVCFPLTSTSAVYIKFFCPLFHKLKHIQVLLKILAYCDKVHYFP</sequence>
<gene>
    <name evidence="1" type="ORF">ILYODFUR_005799</name>
</gene>
<dbReference type="PANTHER" id="PTHR32215">
    <property type="entry name" value="CILIA- AND FLAGELLA-ASSOCIATED PROTEIN 57"/>
    <property type="match status" value="1"/>
</dbReference>
<accession>A0ABV0UGS9</accession>